<dbReference type="EMBL" id="JANIIK010000116">
    <property type="protein sequence ID" value="KAJ3587833.1"/>
    <property type="molecule type" value="Genomic_DNA"/>
</dbReference>
<reference evidence="2" key="1">
    <citation type="submission" date="2022-07" db="EMBL/GenBank/DDBJ databases">
        <title>Chromosome-level genome of Muraenolepis orangiensis.</title>
        <authorList>
            <person name="Kim J."/>
        </authorList>
    </citation>
    <scope>NUCLEOTIDE SEQUENCE</scope>
    <source>
        <strain evidence="2">KU_S4_2022</strain>
        <tissue evidence="2">Muscle</tissue>
    </source>
</reference>
<dbReference type="OrthoDB" id="8908633at2759"/>
<dbReference type="SUPFAM" id="SSF53098">
    <property type="entry name" value="Ribonuclease H-like"/>
    <property type="match status" value="1"/>
</dbReference>
<keyword evidence="1" id="KW-1133">Transmembrane helix</keyword>
<dbReference type="InterPro" id="IPR052958">
    <property type="entry name" value="IFN-induced_PKR_regulator"/>
</dbReference>
<comment type="caution">
    <text evidence="2">The sequence shown here is derived from an EMBL/GenBank/DDBJ whole genome shotgun (WGS) entry which is preliminary data.</text>
</comment>
<dbReference type="InterPro" id="IPR012337">
    <property type="entry name" value="RNaseH-like_sf"/>
</dbReference>
<dbReference type="PANTHER" id="PTHR46289">
    <property type="entry name" value="52 KDA REPRESSOR OF THE INHIBITOR OF THE PROTEIN KINASE-LIKE PROTEIN-RELATED"/>
    <property type="match status" value="1"/>
</dbReference>
<evidence type="ECO:0000313" key="3">
    <source>
        <dbReference type="Proteomes" id="UP001148018"/>
    </source>
</evidence>
<dbReference type="AlphaFoldDB" id="A0A9Q0I7M4"/>
<accession>A0A9Q0I7M4</accession>
<sequence length="197" mass="22234">MQGQYKGFSTLLSAESPDQVHIWCYAHILNLVLGDTTGVVVASALLFSLLNDVAVFIRESYKRMNMWEEVSEDTPHRRLSPIVETRWWAKDQALSKIFGCFGNPDRALFIDLVSTLTRIEDDDSMKPHVRAKAMGYTESLLRFETILTAQIFLIILEITLPLSKYLQTIGMDLLTAHCRLQGGKGIVKVDNPACPPY</sequence>
<dbReference type="Proteomes" id="UP001148018">
    <property type="component" value="Unassembled WGS sequence"/>
</dbReference>
<organism evidence="2 3">
    <name type="scientific">Muraenolepis orangiensis</name>
    <name type="common">Patagonian moray cod</name>
    <dbReference type="NCBI Taxonomy" id="630683"/>
    <lineage>
        <taxon>Eukaryota</taxon>
        <taxon>Metazoa</taxon>
        <taxon>Chordata</taxon>
        <taxon>Craniata</taxon>
        <taxon>Vertebrata</taxon>
        <taxon>Euteleostomi</taxon>
        <taxon>Actinopterygii</taxon>
        <taxon>Neopterygii</taxon>
        <taxon>Teleostei</taxon>
        <taxon>Neoteleostei</taxon>
        <taxon>Acanthomorphata</taxon>
        <taxon>Zeiogadaria</taxon>
        <taxon>Gadariae</taxon>
        <taxon>Gadiformes</taxon>
        <taxon>Muraenolepidoidei</taxon>
        <taxon>Muraenolepididae</taxon>
        <taxon>Muraenolepis</taxon>
    </lineage>
</organism>
<keyword evidence="1" id="KW-0812">Transmembrane</keyword>
<evidence type="ECO:0000256" key="1">
    <source>
        <dbReference type="SAM" id="Phobius"/>
    </source>
</evidence>
<proteinExistence type="predicted"/>
<name>A0A9Q0I7M4_9TELE</name>
<evidence type="ECO:0000313" key="2">
    <source>
        <dbReference type="EMBL" id="KAJ3587833.1"/>
    </source>
</evidence>
<keyword evidence="3" id="KW-1185">Reference proteome</keyword>
<feature type="transmembrane region" description="Helical" evidence="1">
    <location>
        <begin position="39"/>
        <end position="57"/>
    </location>
</feature>
<keyword evidence="1" id="KW-0472">Membrane</keyword>
<dbReference type="PANTHER" id="PTHR46289:SF17">
    <property type="entry name" value="HAT C-TERMINAL DIMERISATION DOMAIN-CONTAINING PROTEIN"/>
    <property type="match status" value="1"/>
</dbReference>
<protein>
    <submittedName>
        <fullName evidence="2">Uncharacterized protein</fullName>
    </submittedName>
</protein>
<gene>
    <name evidence="2" type="ORF">NHX12_011428</name>
</gene>